<dbReference type="EMBL" id="SMAG01000002">
    <property type="protein sequence ID" value="TCS95461.1"/>
    <property type="molecule type" value="Genomic_DNA"/>
</dbReference>
<accession>A0A4R3L6F8</accession>
<keyword evidence="2" id="KW-1185">Reference proteome</keyword>
<dbReference type="AlphaFoldDB" id="A0A4R3L6F8"/>
<proteinExistence type="predicted"/>
<organism evidence="1 2">
    <name type="scientific">Hazenella coriacea</name>
    <dbReference type="NCBI Taxonomy" id="1179467"/>
    <lineage>
        <taxon>Bacteria</taxon>
        <taxon>Bacillati</taxon>
        <taxon>Bacillota</taxon>
        <taxon>Bacilli</taxon>
        <taxon>Bacillales</taxon>
        <taxon>Thermoactinomycetaceae</taxon>
        <taxon>Hazenella</taxon>
    </lineage>
</organism>
<dbReference type="RefSeq" id="WP_131923467.1">
    <property type="nucleotide sequence ID" value="NZ_SMAG01000002.1"/>
</dbReference>
<evidence type="ECO:0000313" key="2">
    <source>
        <dbReference type="Proteomes" id="UP000294937"/>
    </source>
</evidence>
<protein>
    <submittedName>
        <fullName evidence="1">mRNA interferase RelE/StbE</fullName>
    </submittedName>
</protein>
<dbReference type="Gene3D" id="3.30.2310.20">
    <property type="entry name" value="RelE-like"/>
    <property type="match status" value="1"/>
</dbReference>
<dbReference type="OrthoDB" id="2883378at2"/>
<sequence>MEKIDQINELLEPFNVIVYFSKESFDDLSSYDKNQQEKIIALIIRRGMTGPLIKPQGIGEPLRDELKGFTKIKPKNMALRIVYRPVIHDKIIRMEIIAIGPRDKEKVYRLAAKRLQSFDQ</sequence>
<name>A0A4R3L6F8_9BACL</name>
<comment type="caution">
    <text evidence="1">The sequence shown here is derived from an EMBL/GenBank/DDBJ whole genome shotgun (WGS) entry which is preliminary data.</text>
</comment>
<dbReference type="Proteomes" id="UP000294937">
    <property type="component" value="Unassembled WGS sequence"/>
</dbReference>
<dbReference type="InterPro" id="IPR035093">
    <property type="entry name" value="RelE/ParE_toxin_dom_sf"/>
</dbReference>
<reference evidence="1 2" key="1">
    <citation type="submission" date="2019-03" db="EMBL/GenBank/DDBJ databases">
        <title>Genomic Encyclopedia of Type Strains, Phase IV (KMG-IV): sequencing the most valuable type-strain genomes for metagenomic binning, comparative biology and taxonomic classification.</title>
        <authorList>
            <person name="Goeker M."/>
        </authorList>
    </citation>
    <scope>NUCLEOTIDE SEQUENCE [LARGE SCALE GENOMIC DNA]</scope>
    <source>
        <strain evidence="1 2">DSM 45707</strain>
    </source>
</reference>
<gene>
    <name evidence="1" type="ORF">EDD58_10231</name>
</gene>
<evidence type="ECO:0000313" key="1">
    <source>
        <dbReference type="EMBL" id="TCS95461.1"/>
    </source>
</evidence>
<dbReference type="SUPFAM" id="SSF143011">
    <property type="entry name" value="RelE-like"/>
    <property type="match status" value="1"/>
</dbReference>